<keyword evidence="3" id="KW-1185">Reference proteome</keyword>
<protein>
    <submittedName>
        <fullName evidence="2">Uncharacterized protein</fullName>
    </submittedName>
</protein>
<keyword evidence="1" id="KW-0732">Signal</keyword>
<accession>A0A8H5FMA9</accession>
<dbReference type="AlphaFoldDB" id="A0A8H5FMA9"/>
<gene>
    <name evidence="2" type="ORF">D9611_001486</name>
</gene>
<evidence type="ECO:0000313" key="2">
    <source>
        <dbReference type="EMBL" id="KAF5341802.1"/>
    </source>
</evidence>
<evidence type="ECO:0000256" key="1">
    <source>
        <dbReference type="SAM" id="SignalP"/>
    </source>
</evidence>
<proteinExistence type="predicted"/>
<dbReference type="OrthoDB" id="2951040at2759"/>
<feature type="chain" id="PRO_5033994545" evidence="1">
    <location>
        <begin position="27"/>
        <end position="202"/>
    </location>
</feature>
<reference evidence="2 3" key="1">
    <citation type="journal article" date="2020" name="ISME J.">
        <title>Uncovering the hidden diversity of litter-decomposition mechanisms in mushroom-forming fungi.</title>
        <authorList>
            <person name="Floudas D."/>
            <person name="Bentzer J."/>
            <person name="Ahren D."/>
            <person name="Johansson T."/>
            <person name="Persson P."/>
            <person name="Tunlid A."/>
        </authorList>
    </citation>
    <scope>NUCLEOTIDE SEQUENCE [LARGE SCALE GENOMIC DNA]</scope>
    <source>
        <strain evidence="2 3">CBS 175.51</strain>
    </source>
</reference>
<comment type="caution">
    <text evidence="2">The sequence shown here is derived from an EMBL/GenBank/DDBJ whole genome shotgun (WGS) entry which is preliminary data.</text>
</comment>
<dbReference type="EMBL" id="JAACJK010000001">
    <property type="protein sequence ID" value="KAF5341802.1"/>
    <property type="molecule type" value="Genomic_DNA"/>
</dbReference>
<organism evidence="2 3">
    <name type="scientific">Ephemerocybe angulata</name>
    <dbReference type="NCBI Taxonomy" id="980116"/>
    <lineage>
        <taxon>Eukaryota</taxon>
        <taxon>Fungi</taxon>
        <taxon>Dikarya</taxon>
        <taxon>Basidiomycota</taxon>
        <taxon>Agaricomycotina</taxon>
        <taxon>Agaricomycetes</taxon>
        <taxon>Agaricomycetidae</taxon>
        <taxon>Agaricales</taxon>
        <taxon>Agaricineae</taxon>
        <taxon>Psathyrellaceae</taxon>
        <taxon>Ephemerocybe</taxon>
    </lineage>
</organism>
<evidence type="ECO:0000313" key="3">
    <source>
        <dbReference type="Proteomes" id="UP000541558"/>
    </source>
</evidence>
<name>A0A8H5FMA9_9AGAR</name>
<feature type="signal peptide" evidence="1">
    <location>
        <begin position="1"/>
        <end position="26"/>
    </location>
</feature>
<sequence>MFYTLLGVLFSILFSATVIPVPTAYAAFTTSVTSGNDTSAIEQNDAGSWCYYPAPAKERTVLPSTDCIGDVADFRAVMLTHIKQTQAILYYSASLEVLGGADFLVASNPGKTYLCYSGKATDGMYETGCEIAVRDNQFGLGKFGNRTVCLVENAQTKVTDGCYAPVGTASVTDGGNGASTLSYTGGLLLAPALIYILATQLL</sequence>
<dbReference type="Proteomes" id="UP000541558">
    <property type="component" value="Unassembled WGS sequence"/>
</dbReference>